<dbReference type="AlphaFoldDB" id="A0A1G5QNA5"/>
<dbReference type="Gene3D" id="3.30.450.150">
    <property type="entry name" value="Haem-degrading domain"/>
    <property type="match status" value="1"/>
</dbReference>
<name>A0A1G5QNA5_9GAMM</name>
<dbReference type="Pfam" id="PF03928">
    <property type="entry name" value="HbpS-like"/>
    <property type="match status" value="1"/>
</dbReference>
<dbReference type="EMBL" id="FMWD01000007">
    <property type="protein sequence ID" value="SCZ63324.1"/>
    <property type="molecule type" value="Genomic_DNA"/>
</dbReference>
<keyword evidence="1" id="KW-0732">Signal</keyword>
<organism evidence="2 3">
    <name type="scientific">Thiohalomonas denitrificans</name>
    <dbReference type="NCBI Taxonomy" id="415747"/>
    <lineage>
        <taxon>Bacteria</taxon>
        <taxon>Pseudomonadati</taxon>
        <taxon>Pseudomonadota</taxon>
        <taxon>Gammaproteobacteria</taxon>
        <taxon>Thiohalomonadales</taxon>
        <taxon>Thiohalomonadaceae</taxon>
        <taxon>Thiohalomonas</taxon>
    </lineage>
</organism>
<dbReference type="InterPro" id="IPR038084">
    <property type="entry name" value="PduO/GlcC-like_sf"/>
</dbReference>
<dbReference type="RefSeq" id="WP_092997521.1">
    <property type="nucleotide sequence ID" value="NZ_FMWD01000007.1"/>
</dbReference>
<evidence type="ECO:0000313" key="2">
    <source>
        <dbReference type="EMBL" id="SCZ63324.1"/>
    </source>
</evidence>
<protein>
    <submittedName>
        <fullName evidence="2">Uncharacterized conserved protein GlcG, DUF336 family</fullName>
    </submittedName>
</protein>
<proteinExistence type="predicted"/>
<keyword evidence="3" id="KW-1185">Reference proteome</keyword>
<dbReference type="SUPFAM" id="SSF143744">
    <property type="entry name" value="GlcG-like"/>
    <property type="match status" value="1"/>
</dbReference>
<gene>
    <name evidence="2" type="ORF">SAMN03097708_02460</name>
</gene>
<dbReference type="Proteomes" id="UP000199648">
    <property type="component" value="Unassembled WGS sequence"/>
</dbReference>
<dbReference type="STRING" id="415747.SAMN03097708_02460"/>
<dbReference type="PANTHER" id="PTHR34309">
    <property type="entry name" value="SLR1406 PROTEIN"/>
    <property type="match status" value="1"/>
</dbReference>
<dbReference type="InterPro" id="IPR005624">
    <property type="entry name" value="PduO/GlcC-like"/>
</dbReference>
<dbReference type="InterPro" id="IPR052517">
    <property type="entry name" value="GlcG_carb_metab_protein"/>
</dbReference>
<dbReference type="OrthoDB" id="5786851at2"/>
<reference evidence="2 3" key="1">
    <citation type="submission" date="2016-10" db="EMBL/GenBank/DDBJ databases">
        <authorList>
            <person name="de Groot N.N."/>
        </authorList>
    </citation>
    <scope>NUCLEOTIDE SEQUENCE [LARGE SCALE GENOMIC DNA]</scope>
    <source>
        <strain evidence="2 3">HLD2</strain>
    </source>
</reference>
<accession>A0A1G5QNA5</accession>
<evidence type="ECO:0000256" key="1">
    <source>
        <dbReference type="SAM" id="SignalP"/>
    </source>
</evidence>
<sequence length="165" mass="17835">MKYMHLLMLVPSLMFLSAPVAADDIIQVRRLSMEMAHDIARGAVEACRDEGYQVTAVVVDRDGFEQMVMRDTLAPRFTLQIARDKANAVILSGVDSSTFRYNRQDIREEMNHVDGILVLEGGVPIRAAGSLVGAVGISGAPGGDKDAVCAKAGVAEVQERLDFAD</sequence>
<feature type="chain" id="PRO_5011752210" evidence="1">
    <location>
        <begin position="23"/>
        <end position="165"/>
    </location>
</feature>
<dbReference type="PANTHER" id="PTHR34309:SF10">
    <property type="entry name" value="SLR1406 PROTEIN"/>
    <property type="match status" value="1"/>
</dbReference>
<evidence type="ECO:0000313" key="3">
    <source>
        <dbReference type="Proteomes" id="UP000199648"/>
    </source>
</evidence>
<feature type="signal peptide" evidence="1">
    <location>
        <begin position="1"/>
        <end position="22"/>
    </location>
</feature>